<accession>A0ABR3WEE7</accession>
<sequence length="229" mass="26390">MPTPYCLQFWDVEPPQPPFYYAAQRECQNAALIQMMQAAVARESDDELSPVFLHPSPATLEDAKANLYAFSDDVRRKRKSKGTRGTGMLTVTSVPRMRKCYGWLKIHHDHLWRILPSSLRAGEVQVEKVRRVLQPGLLYTAVVYEFIEPGPNDPEAVQEVLDFLWRAGFEYTQTMSTKNWQSNVLLDHSEIVNPRGDGWRPKRYSRPTALFYEDHFGRHKDSAVLPLPT</sequence>
<gene>
    <name evidence="1" type="ORF">VTK73DRAFT_7437</name>
</gene>
<name>A0ABR3WEE7_9PEZI</name>
<evidence type="ECO:0000313" key="1">
    <source>
        <dbReference type="EMBL" id="KAL1859836.1"/>
    </source>
</evidence>
<proteinExistence type="predicted"/>
<reference evidence="1 2" key="1">
    <citation type="journal article" date="2024" name="Commun. Biol.">
        <title>Comparative genomic analysis of thermophilic fungi reveals convergent evolutionary adaptations and gene losses.</title>
        <authorList>
            <person name="Steindorff A.S."/>
            <person name="Aguilar-Pontes M.V."/>
            <person name="Robinson A.J."/>
            <person name="Andreopoulos B."/>
            <person name="LaButti K."/>
            <person name="Kuo A."/>
            <person name="Mondo S."/>
            <person name="Riley R."/>
            <person name="Otillar R."/>
            <person name="Haridas S."/>
            <person name="Lipzen A."/>
            <person name="Grimwood J."/>
            <person name="Schmutz J."/>
            <person name="Clum A."/>
            <person name="Reid I.D."/>
            <person name="Moisan M.C."/>
            <person name="Butler G."/>
            <person name="Nguyen T.T.M."/>
            <person name="Dewar K."/>
            <person name="Conant G."/>
            <person name="Drula E."/>
            <person name="Henrissat B."/>
            <person name="Hansel C."/>
            <person name="Singer S."/>
            <person name="Hutchinson M.I."/>
            <person name="de Vries R.P."/>
            <person name="Natvig D.O."/>
            <person name="Powell A.J."/>
            <person name="Tsang A."/>
            <person name="Grigoriev I.V."/>
        </authorList>
    </citation>
    <scope>NUCLEOTIDE SEQUENCE [LARGE SCALE GENOMIC DNA]</scope>
    <source>
        <strain evidence="1 2">ATCC 24622</strain>
    </source>
</reference>
<protein>
    <submittedName>
        <fullName evidence="1">Uncharacterized protein</fullName>
    </submittedName>
</protein>
<dbReference type="EMBL" id="JAZHXJ010000474">
    <property type="protein sequence ID" value="KAL1859836.1"/>
    <property type="molecule type" value="Genomic_DNA"/>
</dbReference>
<keyword evidence="2" id="KW-1185">Reference proteome</keyword>
<evidence type="ECO:0000313" key="2">
    <source>
        <dbReference type="Proteomes" id="UP001586593"/>
    </source>
</evidence>
<comment type="caution">
    <text evidence="1">The sequence shown here is derived from an EMBL/GenBank/DDBJ whole genome shotgun (WGS) entry which is preliminary data.</text>
</comment>
<organism evidence="1 2">
    <name type="scientific">Phialemonium thermophilum</name>
    <dbReference type="NCBI Taxonomy" id="223376"/>
    <lineage>
        <taxon>Eukaryota</taxon>
        <taxon>Fungi</taxon>
        <taxon>Dikarya</taxon>
        <taxon>Ascomycota</taxon>
        <taxon>Pezizomycotina</taxon>
        <taxon>Sordariomycetes</taxon>
        <taxon>Sordariomycetidae</taxon>
        <taxon>Cephalothecales</taxon>
        <taxon>Cephalothecaceae</taxon>
        <taxon>Phialemonium</taxon>
    </lineage>
</organism>
<dbReference type="Proteomes" id="UP001586593">
    <property type="component" value="Unassembled WGS sequence"/>
</dbReference>